<evidence type="ECO:0000313" key="2">
    <source>
        <dbReference type="Proteomes" id="UP000193498"/>
    </source>
</evidence>
<protein>
    <submittedName>
        <fullName evidence="1">Uncharacterized protein</fullName>
    </submittedName>
</protein>
<evidence type="ECO:0000313" key="1">
    <source>
        <dbReference type="EMBL" id="ORX88337.1"/>
    </source>
</evidence>
<keyword evidence="2" id="KW-1185">Reference proteome</keyword>
<dbReference type="InParanoid" id="A0A1Y1XRH2"/>
<dbReference type="EMBL" id="MCFE01000536">
    <property type="protein sequence ID" value="ORX88337.1"/>
    <property type="molecule type" value="Genomic_DNA"/>
</dbReference>
<reference evidence="1 2" key="1">
    <citation type="submission" date="2016-07" db="EMBL/GenBank/DDBJ databases">
        <title>Pervasive Adenine N6-methylation of Active Genes in Fungi.</title>
        <authorList>
            <consortium name="DOE Joint Genome Institute"/>
            <person name="Mondo S.J."/>
            <person name="Dannebaum R.O."/>
            <person name="Kuo R.C."/>
            <person name="Labutti K."/>
            <person name="Haridas S."/>
            <person name="Kuo A."/>
            <person name="Salamov A."/>
            <person name="Ahrendt S.R."/>
            <person name="Lipzen A."/>
            <person name="Sullivan W."/>
            <person name="Andreopoulos W.B."/>
            <person name="Clum A."/>
            <person name="Lindquist E."/>
            <person name="Daum C."/>
            <person name="Ramamoorthy G.K."/>
            <person name="Gryganskyi A."/>
            <person name="Culley D."/>
            <person name="Magnuson J.K."/>
            <person name="James T.Y."/>
            <person name="O'Malley M.A."/>
            <person name="Stajich J.E."/>
            <person name="Spatafora J.W."/>
            <person name="Visel A."/>
            <person name="Grigoriev I.V."/>
        </authorList>
    </citation>
    <scope>NUCLEOTIDE SEQUENCE [LARGE SCALE GENOMIC DNA]</scope>
    <source>
        <strain evidence="1 2">CBS 931.73</strain>
    </source>
</reference>
<proteinExistence type="predicted"/>
<sequence length="121" mass="13512">MGEEGVRLLPIQWVISLSNYFDGIGFQAVADQVYSPGTLTLIRERYTSQGSMVLDGLFLLGGCRCIYSRNEVIGLQKSPNVLENFWITEVTVSAAIIGVRPKYHDLNGLKSDFLGDERLRL</sequence>
<accession>A0A1Y1XRH2</accession>
<comment type="caution">
    <text evidence="1">The sequence shown here is derived from an EMBL/GenBank/DDBJ whole genome shotgun (WGS) entry which is preliminary data.</text>
</comment>
<gene>
    <name evidence="1" type="ORF">K493DRAFT_306727</name>
</gene>
<dbReference type="Proteomes" id="UP000193498">
    <property type="component" value="Unassembled WGS sequence"/>
</dbReference>
<dbReference type="AlphaFoldDB" id="A0A1Y1XRH2"/>
<name>A0A1Y1XRH2_9FUNG</name>
<organism evidence="1 2">
    <name type="scientific">Basidiobolus meristosporus CBS 931.73</name>
    <dbReference type="NCBI Taxonomy" id="1314790"/>
    <lineage>
        <taxon>Eukaryota</taxon>
        <taxon>Fungi</taxon>
        <taxon>Fungi incertae sedis</taxon>
        <taxon>Zoopagomycota</taxon>
        <taxon>Entomophthoromycotina</taxon>
        <taxon>Basidiobolomycetes</taxon>
        <taxon>Basidiobolales</taxon>
        <taxon>Basidiobolaceae</taxon>
        <taxon>Basidiobolus</taxon>
    </lineage>
</organism>